<dbReference type="GO" id="GO:0046474">
    <property type="term" value="P:glycerophospholipid biosynthetic process"/>
    <property type="evidence" value="ECO:0007669"/>
    <property type="project" value="TreeGrafter"/>
</dbReference>
<keyword evidence="3" id="KW-1185">Reference proteome</keyword>
<evidence type="ECO:0000313" key="2">
    <source>
        <dbReference type="EMBL" id="KAJ5108294.1"/>
    </source>
</evidence>
<dbReference type="InterPro" id="IPR050324">
    <property type="entry name" value="CDP-alcohol_PTase-I"/>
</dbReference>
<keyword evidence="2" id="KW-0378">Hydrolase</keyword>
<feature type="compositionally biased region" description="Low complexity" evidence="1">
    <location>
        <begin position="84"/>
        <end position="105"/>
    </location>
</feature>
<dbReference type="Pfam" id="PF13344">
    <property type="entry name" value="Hydrolase_6"/>
    <property type="match status" value="1"/>
</dbReference>
<dbReference type="OrthoDB" id="10251048at2759"/>
<dbReference type="InterPro" id="IPR023214">
    <property type="entry name" value="HAD_sf"/>
</dbReference>
<dbReference type="Proteomes" id="UP001149165">
    <property type="component" value="Unassembled WGS sequence"/>
</dbReference>
<dbReference type="EMBL" id="JAPQKH010000003">
    <property type="protein sequence ID" value="KAJ5108294.1"/>
    <property type="molecule type" value="Genomic_DNA"/>
</dbReference>
<dbReference type="Pfam" id="PF13242">
    <property type="entry name" value="Hydrolase_like"/>
    <property type="match status" value="1"/>
</dbReference>
<dbReference type="InterPro" id="IPR006357">
    <property type="entry name" value="HAD-SF_hydro_IIA"/>
</dbReference>
<dbReference type="InterPro" id="IPR036412">
    <property type="entry name" value="HAD-like_sf"/>
</dbReference>
<dbReference type="GO" id="GO:0016787">
    <property type="term" value="F:hydrolase activity"/>
    <property type="evidence" value="ECO:0007669"/>
    <property type="project" value="UniProtKB-KW"/>
</dbReference>
<dbReference type="AlphaFoldDB" id="A0A9W9FXH5"/>
<dbReference type="GO" id="GO:0005739">
    <property type="term" value="C:mitochondrion"/>
    <property type="evidence" value="ECO:0007669"/>
    <property type="project" value="TreeGrafter"/>
</dbReference>
<name>A0A9W9FXH5_9EURO</name>
<accession>A0A9W9FXH5</accession>
<gene>
    <name evidence="2" type="ORF">N7456_004969</name>
</gene>
<dbReference type="FunFam" id="3.40.50.1000:FF:000069">
    <property type="entry name" value="HAD-superfamily subfamily IIA hydrolase"/>
    <property type="match status" value="1"/>
</dbReference>
<dbReference type="PANTHER" id="PTHR14269:SF51">
    <property type="entry name" value="HYPOTHETICAL HAD-SUPERFAMILY HYDROLASE (EUROFUNG)"/>
    <property type="match status" value="1"/>
</dbReference>
<dbReference type="PANTHER" id="PTHR14269">
    <property type="entry name" value="CDP-DIACYLGLYCEROL--GLYCEROL-3-PHOSPHATE 3-PHOSPHATIDYLTRANSFERASE-RELATED"/>
    <property type="match status" value="1"/>
</dbReference>
<dbReference type="InterPro" id="IPR006353">
    <property type="entry name" value="HAD-SF_hydro_IIA_CECR5"/>
</dbReference>
<reference evidence="2" key="1">
    <citation type="submission" date="2022-11" db="EMBL/GenBank/DDBJ databases">
        <authorList>
            <person name="Petersen C."/>
        </authorList>
    </citation>
    <scope>NUCLEOTIDE SEQUENCE</scope>
    <source>
        <strain evidence="2">IBT 30069</strain>
    </source>
</reference>
<evidence type="ECO:0000256" key="1">
    <source>
        <dbReference type="SAM" id="MobiDB-lite"/>
    </source>
</evidence>
<protein>
    <submittedName>
        <fullName evidence="2">Haloacid dehalogenase-like hydrolase</fullName>
    </submittedName>
</protein>
<proteinExistence type="predicted"/>
<dbReference type="Gene3D" id="3.40.50.1000">
    <property type="entry name" value="HAD superfamily/HAD-like"/>
    <property type="match status" value="2"/>
</dbReference>
<dbReference type="SUPFAM" id="SSF56784">
    <property type="entry name" value="HAD-like"/>
    <property type="match status" value="1"/>
</dbReference>
<feature type="region of interest" description="Disordered" evidence="1">
    <location>
        <begin position="1"/>
        <end position="47"/>
    </location>
</feature>
<dbReference type="NCBIfam" id="TIGR01460">
    <property type="entry name" value="HAD-SF-IIA"/>
    <property type="match status" value="1"/>
</dbReference>
<feature type="region of interest" description="Disordered" evidence="1">
    <location>
        <begin position="62"/>
        <end position="105"/>
    </location>
</feature>
<reference evidence="2" key="2">
    <citation type="journal article" date="2023" name="IMA Fungus">
        <title>Comparative genomic study of the Penicillium genus elucidates a diverse pangenome and 15 lateral gene transfer events.</title>
        <authorList>
            <person name="Petersen C."/>
            <person name="Sorensen T."/>
            <person name="Nielsen M.R."/>
            <person name="Sondergaard T.E."/>
            <person name="Sorensen J.L."/>
            <person name="Fitzpatrick D.A."/>
            <person name="Frisvad J.C."/>
            <person name="Nielsen K.L."/>
        </authorList>
    </citation>
    <scope>NUCLEOTIDE SEQUENCE</scope>
    <source>
        <strain evidence="2">IBT 30069</strain>
    </source>
</reference>
<comment type="caution">
    <text evidence="2">The sequence shown here is derived from an EMBL/GenBank/DDBJ whole genome shotgun (WGS) entry which is preliminary data.</text>
</comment>
<sequence>MPRFSDADLGVESAAPGDARAGDVQAARSPRDGSSIAIPTQDGETIEIPATRSSMSGTSAMMHHLSLGPSTRDRRGSRNSFGTSLPIPRSPRMSRSSRLSRASRPSVISKDIMASQVQDLSPEKVAAVKNMAFAFDIDGVLVHGNNYIQEGRDVLKMLNGDNELGITFPYILLTNGGGKTEQARTEQLSQILDQQVHLDQFIQSHTPMQALSEYYDNVLVCGGEGYKIRDVAEQYGFKNVIHPKDIIAWDRTISPQGLFSEEDKAHAKPRDFSKFKFDAILCFAESWDQMTDFQIINDLLMSEDGYLLTRTKTPKTHKHIPIYFSQGDLLCPTEHKGPPRLHLGAFRLGVEAMYKATSGNDLERVLYGKPERATYIYADEVMADWMEDLHGEKKLPKNIYMVGDNPASDIVGGNMYGWNTCLVRTGVFQGGDNDEENPANFGVFKNVKEAVWTAIRKELGDDFKFKWDPKLNPVTGGSSQSAIE</sequence>
<organism evidence="2 3">
    <name type="scientific">Penicillium angulare</name>
    <dbReference type="NCBI Taxonomy" id="116970"/>
    <lineage>
        <taxon>Eukaryota</taxon>
        <taxon>Fungi</taxon>
        <taxon>Dikarya</taxon>
        <taxon>Ascomycota</taxon>
        <taxon>Pezizomycotina</taxon>
        <taxon>Eurotiomycetes</taxon>
        <taxon>Eurotiomycetidae</taxon>
        <taxon>Eurotiales</taxon>
        <taxon>Aspergillaceae</taxon>
        <taxon>Penicillium</taxon>
    </lineage>
</organism>
<dbReference type="NCBIfam" id="TIGR01456">
    <property type="entry name" value="CECR5"/>
    <property type="match status" value="1"/>
</dbReference>
<evidence type="ECO:0000313" key="3">
    <source>
        <dbReference type="Proteomes" id="UP001149165"/>
    </source>
</evidence>